<feature type="non-terminal residue" evidence="3">
    <location>
        <position position="1"/>
    </location>
</feature>
<evidence type="ECO:0000256" key="1">
    <source>
        <dbReference type="SAM" id="MobiDB-lite"/>
    </source>
</evidence>
<keyword evidence="2" id="KW-0732">Signal</keyword>
<feature type="region of interest" description="Disordered" evidence="1">
    <location>
        <begin position="41"/>
        <end position="78"/>
    </location>
</feature>
<protein>
    <submittedName>
        <fullName evidence="3">Uncharacterized protein</fullName>
    </submittedName>
</protein>
<feature type="chain" id="PRO_5002747030" evidence="2">
    <location>
        <begin position="17"/>
        <end position="78"/>
    </location>
</feature>
<feature type="non-terminal residue" evidence="3">
    <location>
        <position position="78"/>
    </location>
</feature>
<name>A9XNZ5_9MYRT</name>
<dbReference type="EMBL" id="EF585875">
    <property type="protein sequence ID" value="ABQ42064.1"/>
    <property type="molecule type" value="Genomic_DNA"/>
</dbReference>
<organism evidence="3">
    <name type="scientific">Sonneratia apetala</name>
    <dbReference type="NCBI Taxonomy" id="122813"/>
    <lineage>
        <taxon>Eukaryota</taxon>
        <taxon>Viridiplantae</taxon>
        <taxon>Streptophyta</taxon>
        <taxon>Embryophyta</taxon>
        <taxon>Tracheophyta</taxon>
        <taxon>Spermatophyta</taxon>
        <taxon>Magnoliopsida</taxon>
        <taxon>eudicotyledons</taxon>
        <taxon>Gunneridae</taxon>
        <taxon>Pentapetalae</taxon>
        <taxon>rosids</taxon>
        <taxon>malvids</taxon>
        <taxon>Myrtales</taxon>
        <taxon>Lythraceae</taxon>
        <taxon>Sonneratia</taxon>
    </lineage>
</organism>
<accession>A9XNZ5</accession>
<sequence>LFLLFLLLDLPRFSSCDPGKVKGEAEYPSEEEVYQIDYRGPETHPVLPFPPRGRPRWFHPVHPNSKPPPQTKDSKVSG</sequence>
<feature type="signal peptide" evidence="2">
    <location>
        <begin position="1"/>
        <end position="16"/>
    </location>
</feature>
<evidence type="ECO:0000313" key="3">
    <source>
        <dbReference type="EMBL" id="ABQ42064.1"/>
    </source>
</evidence>
<proteinExistence type="predicted"/>
<reference evidence="3" key="1">
    <citation type="journal article" date="2007" name="Mol. Biol. Evol.">
        <title>Population genetics of speciation in nonmodel organisms: I. Ancestral polymorphism in mangroves.</title>
        <authorList>
            <person name="Zhou R."/>
            <person name="Zeng K."/>
            <person name="Wu W."/>
            <person name="Chen X."/>
            <person name="Yang Z."/>
            <person name="Shi S."/>
            <person name="Wu C.I."/>
        </authorList>
    </citation>
    <scope>NUCLEOTIDE SEQUENCE</scope>
    <source>
        <strain evidence="3">Sonn431_4</strain>
    </source>
</reference>
<dbReference type="AlphaFoldDB" id="A9XNZ5"/>
<evidence type="ECO:0000256" key="2">
    <source>
        <dbReference type="SAM" id="SignalP"/>
    </source>
</evidence>